<dbReference type="EMBL" id="LSYV01000016">
    <property type="protein sequence ID" value="KXZ50817.1"/>
    <property type="molecule type" value="Genomic_DNA"/>
</dbReference>
<keyword evidence="11" id="KW-1185">Reference proteome</keyword>
<organism evidence="10 11">
    <name type="scientific">Gonium pectorale</name>
    <name type="common">Green alga</name>
    <dbReference type="NCBI Taxonomy" id="33097"/>
    <lineage>
        <taxon>Eukaryota</taxon>
        <taxon>Viridiplantae</taxon>
        <taxon>Chlorophyta</taxon>
        <taxon>core chlorophytes</taxon>
        <taxon>Chlorophyceae</taxon>
        <taxon>CS clade</taxon>
        <taxon>Chlamydomonadales</taxon>
        <taxon>Volvocaceae</taxon>
        <taxon>Gonium</taxon>
    </lineage>
</organism>
<protein>
    <submittedName>
        <fullName evidence="10">Uncharacterized protein</fullName>
    </submittedName>
</protein>
<dbReference type="GO" id="GO:0006826">
    <property type="term" value="P:iron ion transport"/>
    <property type="evidence" value="ECO:0007669"/>
    <property type="project" value="UniProtKB-KW"/>
</dbReference>
<keyword evidence="7 9" id="KW-0472">Membrane</keyword>
<dbReference type="InterPro" id="IPR008217">
    <property type="entry name" value="Ccc1_fam"/>
</dbReference>
<gene>
    <name evidence="10" type="ORF">GPECTOR_15g503</name>
</gene>
<accession>A0A150GLZ1</accession>
<evidence type="ECO:0000256" key="1">
    <source>
        <dbReference type="ARBA" id="ARBA00004128"/>
    </source>
</evidence>
<feature type="transmembrane region" description="Helical" evidence="9">
    <location>
        <begin position="107"/>
        <end position="129"/>
    </location>
</feature>
<dbReference type="Proteomes" id="UP000075714">
    <property type="component" value="Unassembled WGS sequence"/>
</dbReference>
<evidence type="ECO:0000313" key="11">
    <source>
        <dbReference type="Proteomes" id="UP000075714"/>
    </source>
</evidence>
<reference evidence="11" key="1">
    <citation type="journal article" date="2016" name="Nat. Commun.">
        <title>The Gonium pectorale genome demonstrates co-option of cell cycle regulation during the evolution of multicellularity.</title>
        <authorList>
            <person name="Hanschen E.R."/>
            <person name="Marriage T.N."/>
            <person name="Ferris P.J."/>
            <person name="Hamaji T."/>
            <person name="Toyoda A."/>
            <person name="Fujiyama A."/>
            <person name="Neme R."/>
            <person name="Noguchi H."/>
            <person name="Minakuchi Y."/>
            <person name="Suzuki M."/>
            <person name="Kawai-Toyooka H."/>
            <person name="Smith D.R."/>
            <person name="Sparks H."/>
            <person name="Anderson J."/>
            <person name="Bakaric R."/>
            <person name="Luria V."/>
            <person name="Karger A."/>
            <person name="Kirschner M.W."/>
            <person name="Durand P.M."/>
            <person name="Michod R.E."/>
            <person name="Nozaki H."/>
            <person name="Olson B.J."/>
        </authorList>
    </citation>
    <scope>NUCLEOTIDE SEQUENCE [LARGE SCALE GENOMIC DNA]</scope>
    <source>
        <strain evidence="11">NIES-2863</strain>
    </source>
</reference>
<dbReference type="STRING" id="33097.A0A150GLZ1"/>
<proteinExistence type="inferred from homology"/>
<name>A0A150GLZ1_GONPE</name>
<keyword evidence="3" id="KW-0813">Transport</keyword>
<evidence type="ECO:0000256" key="2">
    <source>
        <dbReference type="ARBA" id="ARBA00007049"/>
    </source>
</evidence>
<evidence type="ECO:0000256" key="3">
    <source>
        <dbReference type="ARBA" id="ARBA00022496"/>
    </source>
</evidence>
<comment type="similarity">
    <text evidence="2">Belongs to the CCC1 family.</text>
</comment>
<dbReference type="PANTHER" id="PTHR31851">
    <property type="entry name" value="FE(2+)/MN(2+) TRANSPORTER PCL1"/>
    <property type="match status" value="1"/>
</dbReference>
<dbReference type="GO" id="GO:0005384">
    <property type="term" value="F:manganese ion transmembrane transporter activity"/>
    <property type="evidence" value="ECO:0007669"/>
    <property type="project" value="InterPro"/>
</dbReference>
<keyword evidence="3" id="KW-0408">Iron</keyword>
<keyword evidence="6 9" id="KW-1133">Transmembrane helix</keyword>
<sequence length="194" mass="20120">MVGVGGGSSELATMRLAGVAAWIAGALSMACGEYISVASQRDTEEADIEKERQQQLKELTEIYVKRGLDRPLARIVAEQLTEKDVIRAHARDELGIDLDQLANPLQAALVSSIAFTAGAMIPLLAGSFIRNTNVRLGLVVALSVVGLAFFGLMGSVLGGVKPIIGALRVVIGGCLAMAITYGVGRGLSSNGAVA</sequence>
<evidence type="ECO:0000256" key="7">
    <source>
        <dbReference type="ARBA" id="ARBA00023136"/>
    </source>
</evidence>
<dbReference type="AlphaFoldDB" id="A0A150GLZ1"/>
<feature type="transmembrane region" description="Helical" evidence="9">
    <location>
        <begin position="136"/>
        <end position="157"/>
    </location>
</feature>
<dbReference type="Pfam" id="PF01988">
    <property type="entry name" value="VIT1"/>
    <property type="match status" value="1"/>
</dbReference>
<keyword evidence="3" id="KW-0410">Iron transport</keyword>
<evidence type="ECO:0000256" key="8">
    <source>
        <dbReference type="ARBA" id="ARBA00044464"/>
    </source>
</evidence>
<keyword evidence="4" id="KW-0926">Vacuole</keyword>
<feature type="transmembrane region" description="Helical" evidence="9">
    <location>
        <begin position="163"/>
        <end position="184"/>
    </location>
</feature>
<comment type="subcellular location">
    <subcellularLocation>
        <location evidence="1">Vacuole membrane</location>
        <topology evidence="1">Multi-pass membrane protein</topology>
    </subcellularLocation>
</comment>
<dbReference type="GO" id="GO:0005774">
    <property type="term" value="C:vacuolar membrane"/>
    <property type="evidence" value="ECO:0007669"/>
    <property type="project" value="UniProtKB-SubCell"/>
</dbReference>
<dbReference type="GO" id="GO:0030026">
    <property type="term" value="P:intracellular manganese ion homeostasis"/>
    <property type="evidence" value="ECO:0007669"/>
    <property type="project" value="InterPro"/>
</dbReference>
<evidence type="ECO:0000256" key="9">
    <source>
        <dbReference type="SAM" id="Phobius"/>
    </source>
</evidence>
<dbReference type="OrthoDB" id="73465at2759"/>
<evidence type="ECO:0000313" key="10">
    <source>
        <dbReference type="EMBL" id="KXZ50817.1"/>
    </source>
</evidence>
<comment type="catalytic activity">
    <reaction evidence="8">
        <text>Fe(2+)(in) = Fe(2+)(out)</text>
        <dbReference type="Rhea" id="RHEA:28486"/>
        <dbReference type="ChEBI" id="CHEBI:29033"/>
    </reaction>
    <physiologicalReaction direction="left-to-right" evidence="8">
        <dbReference type="Rhea" id="RHEA:28487"/>
    </physiologicalReaction>
</comment>
<evidence type="ECO:0000256" key="4">
    <source>
        <dbReference type="ARBA" id="ARBA00022554"/>
    </source>
</evidence>
<keyword evidence="5 9" id="KW-0812">Transmembrane</keyword>
<evidence type="ECO:0000256" key="6">
    <source>
        <dbReference type="ARBA" id="ARBA00022989"/>
    </source>
</evidence>
<comment type="caution">
    <text evidence="10">The sequence shown here is derived from an EMBL/GenBank/DDBJ whole genome shotgun (WGS) entry which is preliminary data.</text>
</comment>
<keyword evidence="3" id="KW-0406">Ion transport</keyword>
<evidence type="ECO:0000256" key="5">
    <source>
        <dbReference type="ARBA" id="ARBA00022692"/>
    </source>
</evidence>